<dbReference type="GO" id="GO:0009055">
    <property type="term" value="F:electron transfer activity"/>
    <property type="evidence" value="ECO:0007669"/>
    <property type="project" value="InterPro"/>
</dbReference>
<evidence type="ECO:0000256" key="2">
    <source>
        <dbReference type="ARBA" id="ARBA00022617"/>
    </source>
</evidence>
<dbReference type="InterPro" id="IPR036909">
    <property type="entry name" value="Cyt_c-like_dom_sf"/>
</dbReference>
<dbReference type="PROSITE" id="PS51007">
    <property type="entry name" value="CYTC"/>
    <property type="match status" value="1"/>
</dbReference>
<dbReference type="Proteomes" id="UP000563094">
    <property type="component" value="Unassembled WGS sequence"/>
</dbReference>
<feature type="transmembrane region" description="Helical" evidence="7">
    <location>
        <begin position="74"/>
        <end position="93"/>
    </location>
</feature>
<dbReference type="GO" id="GO:0005506">
    <property type="term" value="F:iron ion binding"/>
    <property type="evidence" value="ECO:0007669"/>
    <property type="project" value="InterPro"/>
</dbReference>
<dbReference type="InterPro" id="IPR009056">
    <property type="entry name" value="Cyt_c-like_dom"/>
</dbReference>
<evidence type="ECO:0000256" key="3">
    <source>
        <dbReference type="ARBA" id="ARBA00022723"/>
    </source>
</evidence>
<accession>A0A839GU87</accession>
<keyword evidence="2 6" id="KW-0349">Heme</keyword>
<evidence type="ECO:0000256" key="5">
    <source>
        <dbReference type="ARBA" id="ARBA00023004"/>
    </source>
</evidence>
<feature type="transmembrane region" description="Helical" evidence="7">
    <location>
        <begin position="100"/>
        <end position="116"/>
    </location>
</feature>
<keyword evidence="5 6" id="KW-0408">Iron</keyword>
<dbReference type="RefSeq" id="WP_182513611.1">
    <property type="nucleotide sequence ID" value="NZ_JACJIQ010000012.1"/>
</dbReference>
<dbReference type="Gene3D" id="1.10.760.10">
    <property type="entry name" value="Cytochrome c-like domain"/>
    <property type="match status" value="1"/>
</dbReference>
<feature type="transmembrane region" description="Helical" evidence="7">
    <location>
        <begin position="6"/>
        <end position="29"/>
    </location>
</feature>
<dbReference type="InterPro" id="IPR007360">
    <property type="entry name" value="SirB"/>
</dbReference>
<keyword evidence="7" id="KW-0472">Membrane</keyword>
<dbReference type="Pfam" id="PF13442">
    <property type="entry name" value="Cytochrome_CBB3"/>
    <property type="match status" value="1"/>
</dbReference>
<keyword evidence="3 6" id="KW-0479">Metal-binding</keyword>
<keyword evidence="1" id="KW-0813">Transport</keyword>
<dbReference type="GO" id="GO:0020037">
    <property type="term" value="F:heme binding"/>
    <property type="evidence" value="ECO:0007669"/>
    <property type="project" value="InterPro"/>
</dbReference>
<evidence type="ECO:0000259" key="8">
    <source>
        <dbReference type="PROSITE" id="PS51007"/>
    </source>
</evidence>
<keyword evidence="10" id="KW-1185">Reference proteome</keyword>
<evidence type="ECO:0000313" key="9">
    <source>
        <dbReference type="EMBL" id="MBA9078356.1"/>
    </source>
</evidence>
<keyword evidence="7" id="KW-0812">Transmembrane</keyword>
<dbReference type="SUPFAM" id="SSF46626">
    <property type="entry name" value="Cytochrome c"/>
    <property type="match status" value="1"/>
</dbReference>
<reference evidence="9 10" key="1">
    <citation type="submission" date="2020-08" db="EMBL/GenBank/DDBJ databases">
        <title>Genomic Encyclopedia of Type Strains, Phase IV (KMG-IV): sequencing the most valuable type-strain genomes for metagenomic binning, comparative biology and taxonomic classification.</title>
        <authorList>
            <person name="Goeker M."/>
        </authorList>
    </citation>
    <scope>NUCLEOTIDE SEQUENCE [LARGE SCALE GENOMIC DNA]</scope>
    <source>
        <strain evidence="9 10">DSM 29854</strain>
    </source>
</reference>
<evidence type="ECO:0000256" key="4">
    <source>
        <dbReference type="ARBA" id="ARBA00022982"/>
    </source>
</evidence>
<organism evidence="9 10">
    <name type="scientific">Rufibacter quisquiliarum</name>
    <dbReference type="NCBI Taxonomy" id="1549639"/>
    <lineage>
        <taxon>Bacteria</taxon>
        <taxon>Pseudomonadati</taxon>
        <taxon>Bacteroidota</taxon>
        <taxon>Cytophagia</taxon>
        <taxon>Cytophagales</taxon>
        <taxon>Hymenobacteraceae</taxon>
        <taxon>Rufibacter</taxon>
    </lineage>
</organism>
<evidence type="ECO:0000256" key="6">
    <source>
        <dbReference type="PROSITE-ProRule" id="PRU00433"/>
    </source>
</evidence>
<protein>
    <submittedName>
        <fullName evidence="9">Mono/diheme cytochrome c family protein</fullName>
    </submittedName>
</protein>
<dbReference type="AlphaFoldDB" id="A0A839GU87"/>
<dbReference type="Pfam" id="PF04247">
    <property type="entry name" value="SirB"/>
    <property type="match status" value="1"/>
</dbReference>
<feature type="transmembrane region" description="Helical" evidence="7">
    <location>
        <begin position="41"/>
        <end position="62"/>
    </location>
</feature>
<evidence type="ECO:0000256" key="1">
    <source>
        <dbReference type="ARBA" id="ARBA00022448"/>
    </source>
</evidence>
<proteinExistence type="predicted"/>
<dbReference type="InterPro" id="IPR008168">
    <property type="entry name" value="Cyt_C_IC"/>
</dbReference>
<evidence type="ECO:0000313" key="10">
    <source>
        <dbReference type="Proteomes" id="UP000563094"/>
    </source>
</evidence>
<keyword evidence="4" id="KW-0249">Electron transport</keyword>
<comment type="caution">
    <text evidence="9">The sequence shown here is derived from an EMBL/GenBank/DDBJ whole genome shotgun (WGS) entry which is preliminary data.</text>
</comment>
<feature type="domain" description="Cytochrome c" evidence="8">
    <location>
        <begin position="160"/>
        <end position="235"/>
    </location>
</feature>
<dbReference type="PRINTS" id="PR00605">
    <property type="entry name" value="CYTCHROMECIC"/>
</dbReference>
<evidence type="ECO:0000256" key="7">
    <source>
        <dbReference type="SAM" id="Phobius"/>
    </source>
</evidence>
<name>A0A839GU87_9BACT</name>
<gene>
    <name evidence="9" type="ORF">FHS90_003082</name>
</gene>
<dbReference type="EMBL" id="JACJIQ010000012">
    <property type="protein sequence ID" value="MBA9078356.1"/>
    <property type="molecule type" value="Genomic_DNA"/>
</dbReference>
<sequence>MTAYFLNTHVLVVILFLVLFVLKAILLFLNKHDRLNKIRASTLMLDLVFGVLILVTGAYLIGYRAFYGSGTLPTWLLAKVVLVLAAIPVGIVGLKRHSKVLTALGLLLFLYVYGVAETKSLKMRPDTEEEATALPDRQAQTAAIAQPQAKHPILSQMQGTQLENTKAIYTQLCATCHGEDGQKGASGAVGLQQSSLSQADRKAVIANGRGLMPGFSATLTEQEIEALALYTTLLKK</sequence>
<keyword evidence="7" id="KW-1133">Transmembrane helix</keyword>